<dbReference type="RefSeq" id="WP_258814278.1">
    <property type="nucleotide sequence ID" value="NZ_JANUGU010000013.1"/>
</dbReference>
<proteinExistence type="predicted"/>
<keyword evidence="1" id="KW-0812">Transmembrane</keyword>
<evidence type="ECO:0000313" key="3">
    <source>
        <dbReference type="EMBL" id="MCS0661079.1"/>
    </source>
</evidence>
<feature type="transmembrane region" description="Helical" evidence="1">
    <location>
        <begin position="213"/>
        <end position="231"/>
    </location>
</feature>
<dbReference type="InterPro" id="IPR002656">
    <property type="entry name" value="Acyl_transf_3_dom"/>
</dbReference>
<keyword evidence="3" id="KW-0808">Transferase</keyword>
<comment type="caution">
    <text evidence="3">The sequence shown here is derived from an EMBL/GenBank/DDBJ whole genome shotgun (WGS) entry which is preliminary data.</text>
</comment>
<name>A0ABT2D499_9BURK</name>
<dbReference type="Proteomes" id="UP001204621">
    <property type="component" value="Unassembled WGS sequence"/>
</dbReference>
<feature type="transmembrane region" description="Helical" evidence="1">
    <location>
        <begin position="34"/>
        <end position="57"/>
    </location>
</feature>
<gene>
    <name evidence="3" type="ORF">NX778_23690</name>
</gene>
<feature type="transmembrane region" description="Helical" evidence="1">
    <location>
        <begin position="154"/>
        <end position="176"/>
    </location>
</feature>
<dbReference type="InterPro" id="IPR050879">
    <property type="entry name" value="Acyltransferase_3"/>
</dbReference>
<feature type="domain" description="Acyltransferase 3" evidence="2">
    <location>
        <begin position="11"/>
        <end position="309"/>
    </location>
</feature>
<dbReference type="GO" id="GO:0016746">
    <property type="term" value="F:acyltransferase activity"/>
    <property type="evidence" value="ECO:0007669"/>
    <property type="project" value="UniProtKB-KW"/>
</dbReference>
<keyword evidence="1" id="KW-1133">Transmembrane helix</keyword>
<dbReference type="PANTHER" id="PTHR23028:SF53">
    <property type="entry name" value="ACYL_TRANSF_3 DOMAIN-CONTAINING PROTEIN"/>
    <property type="match status" value="1"/>
</dbReference>
<dbReference type="PANTHER" id="PTHR23028">
    <property type="entry name" value="ACETYLTRANSFERASE"/>
    <property type="match status" value="1"/>
</dbReference>
<organism evidence="3 4">
    <name type="scientific">Massilia terrae</name>
    <dbReference type="NCBI Taxonomy" id="1811224"/>
    <lineage>
        <taxon>Bacteria</taxon>
        <taxon>Pseudomonadati</taxon>
        <taxon>Pseudomonadota</taxon>
        <taxon>Betaproteobacteria</taxon>
        <taxon>Burkholderiales</taxon>
        <taxon>Oxalobacteraceae</taxon>
        <taxon>Telluria group</taxon>
        <taxon>Massilia</taxon>
    </lineage>
</organism>
<sequence length="347" mass="38566">MDQSLPNYSPSLDGWRALAIGCLYIGHFSPVPGINLGAVGVNLFFVLSGLLMARILFVRPMPIPIFYKRRIARVFPSLYVFILAIAVVYALLGVRTSWSETAAALSFTNNYFLPNGSVMPFGHVWSLCVEEHSYVLLSLVALGHRAGRLDARRTVGLLALLWLACAACYSLVVSGSRLEFGLWRHSEVSAFGIFAAAWVLLRLEPDALRRLPPWSVVALALVGFAAHWWSVPMPLRLAIGTGAFALAVNMVDRAPSLVRRLLSLAPLRQLGLWSFSLYLWQQPFYLLVWRHGMPAWQGILLALASGITAYYLLEMPARNWLNRRWGAPDRKHGPAAQRLPPYGEVAS</sequence>
<protein>
    <submittedName>
        <fullName evidence="3">Acyltransferase</fullName>
    </submittedName>
</protein>
<feature type="transmembrane region" description="Helical" evidence="1">
    <location>
        <begin position="295"/>
        <end position="313"/>
    </location>
</feature>
<evidence type="ECO:0000259" key="2">
    <source>
        <dbReference type="Pfam" id="PF01757"/>
    </source>
</evidence>
<evidence type="ECO:0000313" key="4">
    <source>
        <dbReference type="Proteomes" id="UP001204621"/>
    </source>
</evidence>
<feature type="transmembrane region" description="Helical" evidence="1">
    <location>
        <begin position="118"/>
        <end position="142"/>
    </location>
</feature>
<feature type="transmembrane region" description="Helical" evidence="1">
    <location>
        <begin position="182"/>
        <end position="201"/>
    </location>
</feature>
<dbReference type="Pfam" id="PF01757">
    <property type="entry name" value="Acyl_transf_3"/>
    <property type="match status" value="1"/>
</dbReference>
<keyword evidence="1" id="KW-0472">Membrane</keyword>
<accession>A0ABT2D499</accession>
<keyword evidence="3" id="KW-0012">Acyltransferase</keyword>
<evidence type="ECO:0000256" key="1">
    <source>
        <dbReference type="SAM" id="Phobius"/>
    </source>
</evidence>
<reference evidence="3 4" key="1">
    <citation type="submission" date="2022-08" db="EMBL/GenBank/DDBJ databases">
        <title>Reclassification of Massilia species as members of the genera Telluria, Duganella, Pseudoduganella, Mokoshia gen. nov. and Zemynaea gen. nov. using orthogonal and non-orthogonal genome-based approaches.</title>
        <authorList>
            <person name="Bowman J.P."/>
        </authorList>
    </citation>
    <scope>NUCLEOTIDE SEQUENCE [LARGE SCALE GENOMIC DNA]</scope>
    <source>
        <strain evidence="3 4">JCM 31606</strain>
    </source>
</reference>
<keyword evidence="4" id="KW-1185">Reference proteome</keyword>
<dbReference type="EMBL" id="JANUGU010000013">
    <property type="protein sequence ID" value="MCS0661079.1"/>
    <property type="molecule type" value="Genomic_DNA"/>
</dbReference>
<feature type="transmembrane region" description="Helical" evidence="1">
    <location>
        <begin position="78"/>
        <end position="98"/>
    </location>
</feature>